<feature type="compositionally biased region" description="Basic and acidic residues" evidence="1">
    <location>
        <begin position="300"/>
        <end position="320"/>
    </location>
</feature>
<dbReference type="OrthoDB" id="5873082at2759"/>
<evidence type="ECO:0000256" key="1">
    <source>
        <dbReference type="SAM" id="MobiDB-lite"/>
    </source>
</evidence>
<dbReference type="PROSITE" id="PS50994">
    <property type="entry name" value="INTEGRASE"/>
    <property type="match status" value="1"/>
</dbReference>
<dbReference type="InterPro" id="IPR012337">
    <property type="entry name" value="RNaseH-like_sf"/>
</dbReference>
<evidence type="ECO:0000313" key="5">
    <source>
        <dbReference type="Proteomes" id="UP000008281"/>
    </source>
</evidence>
<dbReference type="PROSITE" id="PS50013">
    <property type="entry name" value="CHROMO_2"/>
    <property type="match status" value="1"/>
</dbReference>
<feature type="compositionally biased region" description="Basic and acidic residues" evidence="1">
    <location>
        <begin position="337"/>
        <end position="351"/>
    </location>
</feature>
<sequence length="712" mass="82397">MKLIRKYHIVPYEDGSAVESAKRFLETILNDPTLETSEKCRFYQDLLYRIRQHRELPIMTDEVFDDLRDTYSQQNSNNEASAGAVAVPTLKRELAVVVPKIEKQEPEEPMDEDDDDLKELPAVFKRVKTESADNAYQQQQPTARRLSRKRLHVDVDDVEDNDRFETTMKQRRVAAATLELPSPPVRTSRKRKILDNAKQKLNIVQPTRPSPPPLLPPPPPTNQRRPPKRRHPILHSKIPEKRRKFVELFDPTGGKLPVWRVRKDYRFAPYQTERPKKEWTGRRHVAKLKNGKLAAAVKREKIKKREDEEEEKLVKPKVELVQEMWPGSDDDDDDDDDKKIDPVLKKEKREESDSEDDVKPDEIHRAWTDTALPCAFTSVANVHRHVRQTHPSLRYEQVESALEDLESFTLHRPNRKRFPRARTQAAGVYTDLQADLVDMAKYRRKNDDITFLLTVIDCYTRVLFVKPLTSKSGAVVAAAFKQIFAEMGATPTILFTDDGKEFYNSVCRKLFDEHHIKHISPKNDVKCGMVERANRTLKTRLAKYMTHAYGHRYIDELPHVVHAINHSVNRGIGKRPVDVRLGDFPIPLPENARRPSFKIKFAVGDHVRLASKRGFFDKGYEQGWTTEVFVISEVAPGRPVTYNVVDTNGEPVQGIFYSQELTKCTYNATGTYRIEKVLARRTRGRRKECLVRWEGYGAEFDSWIPESSVLQL</sequence>
<name>E3NNE0_CAERE</name>
<dbReference type="InterPro" id="IPR000953">
    <property type="entry name" value="Chromo/chromo_shadow_dom"/>
</dbReference>
<dbReference type="InterPro" id="IPR016197">
    <property type="entry name" value="Chromo-like_dom_sf"/>
</dbReference>
<dbReference type="InParanoid" id="E3NNE0"/>
<feature type="region of interest" description="Disordered" evidence="1">
    <location>
        <begin position="194"/>
        <end position="234"/>
    </location>
</feature>
<feature type="compositionally biased region" description="Basic residues" evidence="1">
    <location>
        <begin position="225"/>
        <end position="234"/>
    </location>
</feature>
<dbReference type="Proteomes" id="UP000008281">
    <property type="component" value="Unassembled WGS sequence"/>
</dbReference>
<dbReference type="GO" id="GO:0015074">
    <property type="term" value="P:DNA integration"/>
    <property type="evidence" value="ECO:0007669"/>
    <property type="project" value="InterPro"/>
</dbReference>
<evidence type="ECO:0008006" key="6">
    <source>
        <dbReference type="Google" id="ProtNLM"/>
    </source>
</evidence>
<gene>
    <name evidence="4" type="ORF">CRE_24874</name>
</gene>
<dbReference type="Gene3D" id="3.30.420.10">
    <property type="entry name" value="Ribonuclease H-like superfamily/Ribonuclease H"/>
    <property type="match status" value="1"/>
</dbReference>
<dbReference type="InterPro" id="IPR023780">
    <property type="entry name" value="Chromo_domain"/>
</dbReference>
<dbReference type="HOGENOM" id="CLU_017368_1_0_1"/>
<proteinExistence type="predicted"/>
<organism evidence="5">
    <name type="scientific">Caenorhabditis remanei</name>
    <name type="common">Caenorhabditis vulgaris</name>
    <dbReference type="NCBI Taxonomy" id="31234"/>
    <lineage>
        <taxon>Eukaryota</taxon>
        <taxon>Metazoa</taxon>
        <taxon>Ecdysozoa</taxon>
        <taxon>Nematoda</taxon>
        <taxon>Chromadorea</taxon>
        <taxon>Rhabditida</taxon>
        <taxon>Rhabditina</taxon>
        <taxon>Rhabditomorpha</taxon>
        <taxon>Rhabditoidea</taxon>
        <taxon>Rhabditidae</taxon>
        <taxon>Peloderinae</taxon>
        <taxon>Caenorhabditis</taxon>
    </lineage>
</organism>
<dbReference type="SUPFAM" id="SSF54160">
    <property type="entry name" value="Chromo domain-like"/>
    <property type="match status" value="1"/>
</dbReference>
<dbReference type="InterPro" id="IPR036397">
    <property type="entry name" value="RNaseH_sf"/>
</dbReference>
<dbReference type="SUPFAM" id="SSF53098">
    <property type="entry name" value="Ribonuclease H-like"/>
    <property type="match status" value="1"/>
</dbReference>
<evidence type="ECO:0000313" key="4">
    <source>
        <dbReference type="EMBL" id="EFP10569.1"/>
    </source>
</evidence>
<feature type="domain" description="Integrase catalytic" evidence="3">
    <location>
        <begin position="415"/>
        <end position="584"/>
    </location>
</feature>
<keyword evidence="5" id="KW-1185">Reference proteome</keyword>
<feature type="compositionally biased region" description="Pro residues" evidence="1">
    <location>
        <begin position="208"/>
        <end position="221"/>
    </location>
</feature>
<evidence type="ECO:0000259" key="2">
    <source>
        <dbReference type="PROSITE" id="PS50013"/>
    </source>
</evidence>
<evidence type="ECO:0000259" key="3">
    <source>
        <dbReference type="PROSITE" id="PS50994"/>
    </source>
</evidence>
<dbReference type="CDD" id="cd00024">
    <property type="entry name" value="CD_CSD"/>
    <property type="match status" value="1"/>
</dbReference>
<reference evidence="4" key="1">
    <citation type="submission" date="2007-07" db="EMBL/GenBank/DDBJ databases">
        <title>PCAP assembly of the Caenorhabditis remanei genome.</title>
        <authorList>
            <consortium name="The Caenorhabditis remanei Sequencing Consortium"/>
            <person name="Wilson R.K."/>
        </authorList>
    </citation>
    <scope>NUCLEOTIDE SEQUENCE [LARGE SCALE GENOMIC DNA]</scope>
    <source>
        <strain evidence="4">PB4641</strain>
    </source>
</reference>
<dbReference type="Gene3D" id="2.40.50.40">
    <property type="match status" value="1"/>
</dbReference>
<feature type="region of interest" description="Disordered" evidence="1">
    <location>
        <begin position="300"/>
        <end position="359"/>
    </location>
</feature>
<dbReference type="Pfam" id="PF00385">
    <property type="entry name" value="Chromo"/>
    <property type="match status" value="1"/>
</dbReference>
<dbReference type="EMBL" id="DS269202">
    <property type="protein sequence ID" value="EFP10569.1"/>
    <property type="molecule type" value="Genomic_DNA"/>
</dbReference>
<dbReference type="GO" id="GO:0003676">
    <property type="term" value="F:nucleic acid binding"/>
    <property type="evidence" value="ECO:0007669"/>
    <property type="project" value="InterPro"/>
</dbReference>
<dbReference type="PANTHER" id="PTHR46585:SF1">
    <property type="entry name" value="CHROMO DOMAIN-CONTAINING PROTEIN"/>
    <property type="match status" value="1"/>
</dbReference>
<feature type="domain" description="Chromo" evidence="2">
    <location>
        <begin position="672"/>
        <end position="712"/>
    </location>
</feature>
<dbReference type="Pfam" id="PF00665">
    <property type="entry name" value="rve"/>
    <property type="match status" value="1"/>
</dbReference>
<protein>
    <recommendedName>
        <fullName evidence="6">Integrase catalytic domain-containing protein</fullName>
    </recommendedName>
</protein>
<dbReference type="InterPro" id="IPR001584">
    <property type="entry name" value="Integrase_cat-core"/>
</dbReference>
<dbReference type="AlphaFoldDB" id="E3NNE0"/>
<accession>E3NNE0</accession>
<dbReference type="PANTHER" id="PTHR46585">
    <property type="entry name" value="INTEGRASE CORE DOMAIN CONTAINING PROTEIN"/>
    <property type="match status" value="1"/>
</dbReference>
<dbReference type="eggNOG" id="KOG0017">
    <property type="taxonomic scope" value="Eukaryota"/>
</dbReference>
<dbReference type="STRING" id="31234.E3NNE0"/>